<dbReference type="InterPro" id="IPR036986">
    <property type="entry name" value="S4_RNA-bd_sf"/>
</dbReference>
<dbReference type="GO" id="GO:0003723">
    <property type="term" value="F:RNA binding"/>
    <property type="evidence" value="ECO:0007669"/>
    <property type="project" value="InterPro"/>
</dbReference>
<keyword evidence="3 9" id="KW-0547">Nucleotide-binding</keyword>
<keyword evidence="6 9" id="KW-0030">Aminoacyl-tRNA synthetase</keyword>
<sequence length="403" mass="45569">MVGTEHLFSRYVEAVYPSEDFLEKRLAEAKKLTVYYGIDPTSPLIHLGHSVPLRLLGSLQKLGHKVILVFGDFTGMIGDPSGRDVQRKPLTKGQILENASTYTKQLQKILNFAENPPEIKYNSEWWGRMKLDKFFEIASHFTLAQLSERDLFQERRKKSQPVALSEFLYPILQGYDSVALDVDAEVGASDQTFNMLVGREMLKIFKGKEKLVITCPLLEGTDGRKMSKSLGNSIDILAHPADMFGKLMSIKDGLITKYLTLVTEVDQRYIDEVSSQLKTGRVNPMDVKKKLAYEVVKIYHDEKTAKMAQTEFERVFQKGERTSDIKTVRQSRSILPISYASLATVSGATTSISEAIRLAKNRGLKFNGEIIPEPRQQITEIKEGETIVDVGKRRSVKIIWDKS</sequence>
<dbReference type="Gene3D" id="3.40.50.620">
    <property type="entry name" value="HUPs"/>
    <property type="match status" value="1"/>
</dbReference>
<dbReference type="InterPro" id="IPR002305">
    <property type="entry name" value="aa-tRNA-synth_Ic"/>
</dbReference>
<dbReference type="Gene3D" id="1.10.240.10">
    <property type="entry name" value="Tyrosyl-Transfer RNA Synthetase"/>
    <property type="match status" value="1"/>
</dbReference>
<evidence type="ECO:0000256" key="1">
    <source>
        <dbReference type="ARBA" id="ARBA00013160"/>
    </source>
</evidence>
<dbReference type="InterPro" id="IPR001412">
    <property type="entry name" value="aa-tRNA-synth_I_CS"/>
</dbReference>
<evidence type="ECO:0000313" key="10">
    <source>
        <dbReference type="EMBL" id="OGY26380.1"/>
    </source>
</evidence>
<dbReference type="InterPro" id="IPR002307">
    <property type="entry name" value="Tyr-tRNA-ligase"/>
</dbReference>
<evidence type="ECO:0000256" key="5">
    <source>
        <dbReference type="ARBA" id="ARBA00022917"/>
    </source>
</evidence>
<evidence type="ECO:0000256" key="7">
    <source>
        <dbReference type="ARBA" id="ARBA00048248"/>
    </source>
</evidence>
<organism evidence="10 11">
    <name type="scientific">Candidatus Woykebacteria bacterium RBG_16_44_10</name>
    <dbReference type="NCBI Taxonomy" id="1802597"/>
    <lineage>
        <taxon>Bacteria</taxon>
        <taxon>Candidatus Woykeibacteriota</taxon>
    </lineage>
</organism>
<evidence type="ECO:0000256" key="4">
    <source>
        <dbReference type="ARBA" id="ARBA00022840"/>
    </source>
</evidence>
<dbReference type="STRING" id="1802597.A2Z24_01190"/>
<reference evidence="10 11" key="1">
    <citation type="journal article" date="2016" name="Nat. Commun.">
        <title>Thousands of microbial genomes shed light on interconnected biogeochemical processes in an aquifer system.</title>
        <authorList>
            <person name="Anantharaman K."/>
            <person name="Brown C.T."/>
            <person name="Hug L.A."/>
            <person name="Sharon I."/>
            <person name="Castelle C.J."/>
            <person name="Probst A.J."/>
            <person name="Thomas B.C."/>
            <person name="Singh A."/>
            <person name="Wilkins M.J."/>
            <person name="Karaoz U."/>
            <person name="Brodie E.L."/>
            <person name="Williams K.H."/>
            <person name="Hubbard S.S."/>
            <person name="Banfield J.F."/>
        </authorList>
    </citation>
    <scope>NUCLEOTIDE SEQUENCE [LARGE SCALE GENOMIC DNA]</scope>
</reference>
<dbReference type="PRINTS" id="PR01040">
    <property type="entry name" value="TRNASYNTHTYR"/>
</dbReference>
<comment type="catalytic activity">
    <reaction evidence="7">
        <text>tRNA(Tyr) + L-tyrosine + ATP = L-tyrosyl-tRNA(Tyr) + AMP + diphosphate + H(+)</text>
        <dbReference type="Rhea" id="RHEA:10220"/>
        <dbReference type="Rhea" id="RHEA-COMP:9706"/>
        <dbReference type="Rhea" id="RHEA-COMP:9707"/>
        <dbReference type="ChEBI" id="CHEBI:15378"/>
        <dbReference type="ChEBI" id="CHEBI:30616"/>
        <dbReference type="ChEBI" id="CHEBI:33019"/>
        <dbReference type="ChEBI" id="CHEBI:58315"/>
        <dbReference type="ChEBI" id="CHEBI:78442"/>
        <dbReference type="ChEBI" id="CHEBI:78536"/>
        <dbReference type="ChEBI" id="CHEBI:456215"/>
        <dbReference type="EC" id="6.1.1.1"/>
    </reaction>
</comment>
<evidence type="ECO:0000256" key="6">
    <source>
        <dbReference type="ARBA" id="ARBA00023146"/>
    </source>
</evidence>
<dbReference type="InterPro" id="IPR024088">
    <property type="entry name" value="Tyr-tRNA-ligase_bac-type"/>
</dbReference>
<dbReference type="AlphaFoldDB" id="A0A1G1WFZ3"/>
<dbReference type="SUPFAM" id="SSF55174">
    <property type="entry name" value="Alpha-L RNA-binding motif"/>
    <property type="match status" value="1"/>
</dbReference>
<proteinExistence type="inferred from homology"/>
<dbReference type="GO" id="GO:0006437">
    <property type="term" value="P:tyrosyl-tRNA aminoacylation"/>
    <property type="evidence" value="ECO:0007669"/>
    <property type="project" value="UniProtKB-UniRule"/>
</dbReference>
<dbReference type="Proteomes" id="UP000177588">
    <property type="component" value="Unassembled WGS sequence"/>
</dbReference>
<dbReference type="GO" id="GO:0005829">
    <property type="term" value="C:cytosol"/>
    <property type="evidence" value="ECO:0007669"/>
    <property type="project" value="TreeGrafter"/>
</dbReference>
<name>A0A1G1WFZ3_9BACT</name>
<evidence type="ECO:0000256" key="2">
    <source>
        <dbReference type="ARBA" id="ARBA00022598"/>
    </source>
</evidence>
<evidence type="ECO:0000313" key="11">
    <source>
        <dbReference type="Proteomes" id="UP000177588"/>
    </source>
</evidence>
<keyword evidence="2 9" id="KW-0436">Ligase</keyword>
<dbReference type="PROSITE" id="PS00178">
    <property type="entry name" value="AA_TRNA_LIGASE_I"/>
    <property type="match status" value="1"/>
</dbReference>
<dbReference type="GO" id="GO:0004831">
    <property type="term" value="F:tyrosine-tRNA ligase activity"/>
    <property type="evidence" value="ECO:0007669"/>
    <property type="project" value="UniProtKB-UniRule"/>
</dbReference>
<dbReference type="Gene3D" id="3.10.290.10">
    <property type="entry name" value="RNA-binding S4 domain"/>
    <property type="match status" value="1"/>
</dbReference>
<keyword evidence="5 9" id="KW-0648">Protein biosynthesis</keyword>
<protein>
    <recommendedName>
        <fullName evidence="1 8">Tyrosine--tRNA ligase</fullName>
        <ecNumber evidence="1 8">6.1.1.1</ecNumber>
    </recommendedName>
</protein>
<keyword evidence="4 9" id="KW-0067">ATP-binding</keyword>
<dbReference type="Pfam" id="PF00579">
    <property type="entry name" value="tRNA-synt_1b"/>
    <property type="match status" value="1"/>
</dbReference>
<dbReference type="PANTHER" id="PTHR11766">
    <property type="entry name" value="TYROSYL-TRNA SYNTHETASE"/>
    <property type="match status" value="1"/>
</dbReference>
<comment type="similarity">
    <text evidence="9">Belongs to the class-I aminoacyl-tRNA synthetase family.</text>
</comment>
<dbReference type="CDD" id="cd00805">
    <property type="entry name" value="TyrRS_core"/>
    <property type="match status" value="1"/>
</dbReference>
<gene>
    <name evidence="10" type="ORF">A2Z24_01190</name>
</gene>
<dbReference type="SUPFAM" id="SSF52374">
    <property type="entry name" value="Nucleotidylyl transferase"/>
    <property type="match status" value="1"/>
</dbReference>
<dbReference type="GO" id="GO:0005524">
    <property type="term" value="F:ATP binding"/>
    <property type="evidence" value="ECO:0007669"/>
    <property type="project" value="UniProtKB-KW"/>
</dbReference>
<dbReference type="EMBL" id="MHCT01000008">
    <property type="protein sequence ID" value="OGY26380.1"/>
    <property type="molecule type" value="Genomic_DNA"/>
</dbReference>
<dbReference type="PANTHER" id="PTHR11766:SF1">
    <property type="entry name" value="TYROSINE--TRNA LIGASE"/>
    <property type="match status" value="1"/>
</dbReference>
<comment type="caution">
    <text evidence="10">The sequence shown here is derived from an EMBL/GenBank/DDBJ whole genome shotgun (WGS) entry which is preliminary data.</text>
</comment>
<accession>A0A1G1WFZ3</accession>
<dbReference type="EC" id="6.1.1.1" evidence="1 8"/>
<evidence type="ECO:0000256" key="9">
    <source>
        <dbReference type="RuleBase" id="RU363036"/>
    </source>
</evidence>
<dbReference type="InterPro" id="IPR014729">
    <property type="entry name" value="Rossmann-like_a/b/a_fold"/>
</dbReference>
<evidence type="ECO:0000256" key="3">
    <source>
        <dbReference type="ARBA" id="ARBA00022741"/>
    </source>
</evidence>
<evidence type="ECO:0000256" key="8">
    <source>
        <dbReference type="NCBIfam" id="TIGR00234"/>
    </source>
</evidence>
<dbReference type="NCBIfam" id="TIGR00234">
    <property type="entry name" value="tyrS"/>
    <property type="match status" value="1"/>
</dbReference>